<name>A0A561UKM4_9ACTN</name>
<evidence type="ECO:0000313" key="1">
    <source>
        <dbReference type="EMBL" id="TWF99918.1"/>
    </source>
</evidence>
<protein>
    <recommendedName>
        <fullName evidence="3">Phage major capsid protein</fullName>
    </recommendedName>
</protein>
<dbReference type="NCBIfam" id="NF045672">
    <property type="entry name" value="MCP_gp7_epsi_15"/>
    <property type="match status" value="1"/>
</dbReference>
<comment type="caution">
    <text evidence="1">The sequence shown here is derived from an EMBL/GenBank/DDBJ whole genome shotgun (WGS) entry which is preliminary data.</text>
</comment>
<reference evidence="1 2" key="1">
    <citation type="submission" date="2019-06" db="EMBL/GenBank/DDBJ databases">
        <title>Sequencing the genomes of 1000 actinobacteria strains.</title>
        <authorList>
            <person name="Klenk H.-P."/>
        </authorList>
    </citation>
    <scope>NUCLEOTIDE SEQUENCE [LARGE SCALE GENOMIC DNA]</scope>
    <source>
        <strain evidence="1 2">DSM 44826</strain>
    </source>
</reference>
<gene>
    <name evidence="1" type="ORF">FHX73_113778</name>
</gene>
<dbReference type="RefSeq" id="WP_145906096.1">
    <property type="nucleotide sequence ID" value="NZ_BAAAMZ010000021.1"/>
</dbReference>
<dbReference type="EMBL" id="VIWT01000001">
    <property type="protein sequence ID" value="TWF99918.1"/>
    <property type="molecule type" value="Genomic_DNA"/>
</dbReference>
<sequence length="353" mass="37330">MPVTLAQAAINTLNDIDFAVIDNLRRYSWFLDQIVWDDSVTPGTGGGTLTYGYTRLTTARGAAFRDYNSEYTADQAVRARFTVDLKPLGGSFNIDRTLARLGPAATNEVAFQSQQLLTSLRTMAQQQYIRGDSSTDGGFDGLNKILAGTNTEYLPINNGTPTGYLDWSPATINSQPLAQAALDQLDSWLSMIVPSHTGGGDQGMPGALPPGVKAILGNTQSITRIRALARWAAMYTSVKDDLGRQIESYGQWVLVDMGDTATGTGPIIPVQALDADGAGAGGIITGLTDIYAVSFGLDALCGAALAGQPLVNTYMPDFTLPGAVKSGEIEMGPIAGVVKNTRACGVLRNVKVI</sequence>
<proteinExistence type="predicted"/>
<dbReference type="AlphaFoldDB" id="A0A561UKM4"/>
<dbReference type="Proteomes" id="UP000317940">
    <property type="component" value="Unassembled WGS sequence"/>
</dbReference>
<evidence type="ECO:0008006" key="3">
    <source>
        <dbReference type="Google" id="ProtNLM"/>
    </source>
</evidence>
<accession>A0A561UKM4</accession>
<dbReference type="OrthoDB" id="3514784at2"/>
<organism evidence="1 2">
    <name type="scientific">Kitasatospora viridis</name>
    <dbReference type="NCBI Taxonomy" id="281105"/>
    <lineage>
        <taxon>Bacteria</taxon>
        <taxon>Bacillati</taxon>
        <taxon>Actinomycetota</taxon>
        <taxon>Actinomycetes</taxon>
        <taxon>Kitasatosporales</taxon>
        <taxon>Streptomycetaceae</taxon>
        <taxon>Kitasatospora</taxon>
    </lineage>
</organism>
<keyword evidence="2" id="KW-1185">Reference proteome</keyword>
<evidence type="ECO:0000313" key="2">
    <source>
        <dbReference type="Proteomes" id="UP000317940"/>
    </source>
</evidence>
<dbReference type="InterPro" id="IPR048813">
    <property type="entry name" value="GP7-like"/>
</dbReference>